<dbReference type="EMBL" id="NESQ01000050">
    <property type="protein sequence ID" value="PUU81136.1"/>
    <property type="molecule type" value="Genomic_DNA"/>
</dbReference>
<evidence type="ECO:0000313" key="2">
    <source>
        <dbReference type="Proteomes" id="UP000244722"/>
    </source>
</evidence>
<organism evidence="1 2">
    <name type="scientific">Tuber borchii</name>
    <name type="common">White truffle</name>
    <dbReference type="NCBI Taxonomy" id="42251"/>
    <lineage>
        <taxon>Eukaryota</taxon>
        <taxon>Fungi</taxon>
        <taxon>Dikarya</taxon>
        <taxon>Ascomycota</taxon>
        <taxon>Pezizomycotina</taxon>
        <taxon>Pezizomycetes</taxon>
        <taxon>Pezizales</taxon>
        <taxon>Tuberaceae</taxon>
        <taxon>Tuber</taxon>
    </lineage>
</organism>
<comment type="caution">
    <text evidence="1">The sequence shown here is derived from an EMBL/GenBank/DDBJ whole genome shotgun (WGS) entry which is preliminary data.</text>
</comment>
<dbReference type="AlphaFoldDB" id="A0A2T7A082"/>
<evidence type="ECO:0000313" key="1">
    <source>
        <dbReference type="EMBL" id="PUU81136.1"/>
    </source>
</evidence>
<dbReference type="Proteomes" id="UP000244722">
    <property type="component" value="Unassembled WGS sequence"/>
</dbReference>
<keyword evidence="2" id="KW-1185">Reference proteome</keyword>
<reference evidence="1 2" key="1">
    <citation type="submission" date="2017-04" db="EMBL/GenBank/DDBJ databases">
        <title>Draft genome sequence of Tuber borchii Vittad., a whitish edible truffle.</title>
        <authorList>
            <consortium name="DOE Joint Genome Institute"/>
            <person name="Murat C."/>
            <person name="Kuo A."/>
            <person name="Barry K.W."/>
            <person name="Clum A."/>
            <person name="Dockter R.B."/>
            <person name="Fauchery L."/>
            <person name="Iotti M."/>
            <person name="Kohler A."/>
            <person name="Labutti K."/>
            <person name="Lindquist E.A."/>
            <person name="Lipzen A."/>
            <person name="Ohm R.A."/>
            <person name="Wang M."/>
            <person name="Grigoriev I.V."/>
            <person name="Zambonelli A."/>
            <person name="Martin F.M."/>
        </authorList>
    </citation>
    <scope>NUCLEOTIDE SEQUENCE [LARGE SCALE GENOMIC DNA]</scope>
    <source>
        <strain evidence="1 2">Tbo3840</strain>
    </source>
</reference>
<sequence>MSGSGTRWLAPELAGWLTFPPADAPDGNEIIWIAYRLLGLPGVWACPQTPPPLLSHAEPRWATLSHDVGAFSERLGRE</sequence>
<proteinExistence type="predicted"/>
<gene>
    <name evidence="1" type="ORF">B9Z19DRAFT_1122557</name>
</gene>
<protein>
    <submittedName>
        <fullName evidence="1">Uncharacterized protein</fullName>
    </submittedName>
</protein>
<accession>A0A2T7A082</accession>
<name>A0A2T7A082_TUBBO</name>